<reference evidence="1 2" key="1">
    <citation type="submission" date="2016-07" db="EMBL/GenBank/DDBJ databases">
        <title>Genome analysis of Burkholderia fungorum ES3-20.</title>
        <authorList>
            <person name="Xu D."/>
            <person name="Yao R."/>
            <person name="Zheng S."/>
        </authorList>
    </citation>
    <scope>NUCLEOTIDE SEQUENCE [LARGE SCALE GENOMIC DNA]</scope>
    <source>
        <strain evidence="1 2">ES3-20</strain>
    </source>
</reference>
<dbReference type="EMBL" id="MCAS01000021">
    <property type="protein sequence ID" value="RKF43952.1"/>
    <property type="molecule type" value="Genomic_DNA"/>
</dbReference>
<evidence type="ECO:0000313" key="1">
    <source>
        <dbReference type="EMBL" id="RKF43952.1"/>
    </source>
</evidence>
<name>A0A420GFJ4_9BURK</name>
<accession>A0A420GFJ4</accession>
<protein>
    <submittedName>
        <fullName evidence="1">Uncharacterized protein</fullName>
    </submittedName>
</protein>
<dbReference type="Proteomes" id="UP000283709">
    <property type="component" value="Unassembled WGS sequence"/>
</dbReference>
<comment type="caution">
    <text evidence="1">The sequence shown here is derived from an EMBL/GenBank/DDBJ whole genome shotgun (WGS) entry which is preliminary data.</text>
</comment>
<evidence type="ECO:0000313" key="2">
    <source>
        <dbReference type="Proteomes" id="UP000283709"/>
    </source>
</evidence>
<organism evidence="1 2">
    <name type="scientific">Paraburkholderia fungorum</name>
    <dbReference type="NCBI Taxonomy" id="134537"/>
    <lineage>
        <taxon>Bacteria</taxon>
        <taxon>Pseudomonadati</taxon>
        <taxon>Pseudomonadota</taxon>
        <taxon>Betaproteobacteria</taxon>
        <taxon>Burkholderiales</taxon>
        <taxon>Burkholderiaceae</taxon>
        <taxon>Paraburkholderia</taxon>
    </lineage>
</organism>
<dbReference type="AlphaFoldDB" id="A0A420GFJ4"/>
<sequence>MSRVESAQAGRNESILFQAIIHKHLSASTTKGAVRMSAIGRMEISALMKHLGERMGNGCGLA</sequence>
<proteinExistence type="predicted"/>
<gene>
    <name evidence="1" type="ORF">BCY88_29705</name>
</gene>